<evidence type="ECO:0000313" key="4">
    <source>
        <dbReference type="EMBL" id="ATM24554.1"/>
    </source>
</evidence>
<dbReference type="OrthoDB" id="4117724at2"/>
<geneLocation type="plasmid" evidence="5">
    <name>pmdjk44.1</name>
</geneLocation>
<organism evidence="4 5">
    <name type="scientific">Streptomyces alboflavus</name>
    <dbReference type="NCBI Taxonomy" id="67267"/>
    <lineage>
        <taxon>Bacteria</taxon>
        <taxon>Bacillati</taxon>
        <taxon>Actinomycetota</taxon>
        <taxon>Actinomycetes</taxon>
        <taxon>Kitasatosporales</taxon>
        <taxon>Streptomycetaceae</taxon>
        <taxon>Streptomyces</taxon>
    </lineage>
</organism>
<dbReference type="AlphaFoldDB" id="A0A291W3H7"/>
<dbReference type="InterPro" id="IPR058407">
    <property type="entry name" value="DUF8094"/>
</dbReference>
<evidence type="ECO:0000259" key="3">
    <source>
        <dbReference type="Pfam" id="PF26366"/>
    </source>
</evidence>
<feature type="region of interest" description="Disordered" evidence="1">
    <location>
        <begin position="30"/>
        <end position="52"/>
    </location>
</feature>
<dbReference type="Proteomes" id="UP000195880">
    <property type="component" value="Plasmid pMDJK44.1"/>
</dbReference>
<evidence type="ECO:0000256" key="2">
    <source>
        <dbReference type="SAM" id="SignalP"/>
    </source>
</evidence>
<keyword evidence="4" id="KW-0449">Lipoprotein</keyword>
<keyword evidence="4" id="KW-0614">Plasmid</keyword>
<evidence type="ECO:0000313" key="5">
    <source>
        <dbReference type="Proteomes" id="UP000195880"/>
    </source>
</evidence>
<proteinExistence type="predicted"/>
<dbReference type="RefSeq" id="WP_100112398.1">
    <property type="nucleotide sequence ID" value="NZ_CP023976.1"/>
</dbReference>
<evidence type="ECO:0000256" key="1">
    <source>
        <dbReference type="SAM" id="MobiDB-lite"/>
    </source>
</evidence>
<dbReference type="EMBL" id="CP023976">
    <property type="protein sequence ID" value="ATM24554.1"/>
    <property type="molecule type" value="Genomic_DNA"/>
</dbReference>
<feature type="domain" description="DUF8094" evidence="3">
    <location>
        <begin position="51"/>
        <end position="331"/>
    </location>
</feature>
<dbReference type="Pfam" id="PF26366">
    <property type="entry name" value="DUF8094"/>
    <property type="match status" value="1"/>
</dbReference>
<dbReference type="KEGG" id="salf:SMD44_p10055"/>
<keyword evidence="5" id="KW-1185">Reference proteome</keyword>
<sequence>MTHILTARRRRTGATLLLAGISAAALSSCSSGEQDAKDGPARTPSASAPPKGVVTRAQAEKILDHYQEVNNKANKTRSASLLATVEAGQLYARSKADYEQFSTLSAKEQKDQGTPFRFTRRSFYIPPSGDWFAAEATTDGKNHTFMIFEKSAATGRTWKKTVSLFPQKAIPRPTLKNGLAIPADPATTVGQMAPSGVTDAVEDLFATGGTKDGTKLSRSNENAKSILKTYKERNDELGPQASVRYFPTTPLHHKTYTLTTSTGVLAVTPLAHKQETLVTNPGLQITPGKSEALYNKTPRSAVIDSFQGETAVHLPTQGAPEILDYRYAMVDSR</sequence>
<reference evidence="4 5" key="1">
    <citation type="submission" date="2017-10" db="EMBL/GenBank/DDBJ databases">
        <title>Streptomyces alboflavus Genome sequencing and assembly.</title>
        <authorList>
            <person name="Wang Y."/>
            <person name="Du B."/>
            <person name="Ding Y."/>
            <person name="Liu H."/>
            <person name="Hou Q."/>
            <person name="Liu K."/>
            <person name="Wang C."/>
            <person name="Yao L."/>
        </authorList>
    </citation>
    <scope>NUCLEOTIDE SEQUENCE [LARGE SCALE GENOMIC DNA]</scope>
    <source>
        <strain evidence="4 5">MDJK44</strain>
        <plasmid evidence="5">Plasmid pmdjk44.1</plasmid>
    </source>
</reference>
<accession>A0A291W3H7</accession>
<gene>
    <name evidence="4" type="ORF">SMD44_p10055</name>
</gene>
<keyword evidence="2" id="KW-0732">Signal</keyword>
<feature type="chain" id="PRO_5038391010" evidence="2">
    <location>
        <begin position="28"/>
        <end position="333"/>
    </location>
</feature>
<protein>
    <submittedName>
        <fullName evidence="4">Lipoprotein</fullName>
    </submittedName>
</protein>
<name>A0A291W3H7_9ACTN</name>
<feature type="signal peptide" evidence="2">
    <location>
        <begin position="1"/>
        <end position="27"/>
    </location>
</feature>